<reference evidence="1" key="1">
    <citation type="submission" date="2022-06" db="EMBL/GenBank/DDBJ databases">
        <authorList>
            <person name="Dietemann V."/>
            <person name="Ory F."/>
            <person name="Dainat B."/>
            <person name="Oberhansli S."/>
        </authorList>
    </citation>
    <scope>NUCLEOTIDE SEQUENCE</scope>
    <source>
        <strain evidence="1">Ena-SAMPLE-TAB-26-04-2022-14:26:32:270-5432</strain>
    </source>
</reference>
<name>A0ABM9FZC2_9BACL</name>
<dbReference type="Proteomes" id="UP001154322">
    <property type="component" value="Unassembled WGS sequence"/>
</dbReference>
<sequence length="52" mass="6032">MIALHSEALARIHRDMEHIQQRRIALGDIEMVENESARSGGGVRFHYFTPFH</sequence>
<accession>A0ABM9FZC2</accession>
<comment type="caution">
    <text evidence="1">The sequence shown here is derived from an EMBL/GenBank/DDBJ whole genome shotgun (WGS) entry which is preliminary data.</text>
</comment>
<proteinExistence type="predicted"/>
<gene>
    <name evidence="1" type="ORF">WJ0W_001860</name>
</gene>
<keyword evidence="2" id="KW-1185">Reference proteome</keyword>
<evidence type="ECO:0000313" key="1">
    <source>
        <dbReference type="EMBL" id="CAH8244630.1"/>
    </source>
</evidence>
<protein>
    <submittedName>
        <fullName evidence="1">Uncharacterized protein</fullName>
    </submittedName>
</protein>
<dbReference type="EMBL" id="CALYLO010000002">
    <property type="protein sequence ID" value="CAH8244630.1"/>
    <property type="molecule type" value="Genomic_DNA"/>
</dbReference>
<evidence type="ECO:0000313" key="2">
    <source>
        <dbReference type="Proteomes" id="UP001154322"/>
    </source>
</evidence>
<organism evidence="1 2">
    <name type="scientific">Paenibacillus melissococcoides</name>
    <dbReference type="NCBI Taxonomy" id="2912268"/>
    <lineage>
        <taxon>Bacteria</taxon>
        <taxon>Bacillati</taxon>
        <taxon>Bacillota</taxon>
        <taxon>Bacilli</taxon>
        <taxon>Bacillales</taxon>
        <taxon>Paenibacillaceae</taxon>
        <taxon>Paenibacillus</taxon>
    </lineage>
</organism>
<dbReference type="RefSeq" id="WP_407873258.1">
    <property type="nucleotide sequence ID" value="NZ_AP031286.1"/>
</dbReference>